<dbReference type="CDD" id="cd08984">
    <property type="entry name" value="GH43-like"/>
    <property type="match status" value="1"/>
</dbReference>
<evidence type="ECO:0000256" key="4">
    <source>
        <dbReference type="RuleBase" id="RU361187"/>
    </source>
</evidence>
<dbReference type="InterPro" id="IPR023296">
    <property type="entry name" value="Glyco_hydro_beta-prop_sf"/>
</dbReference>
<evidence type="ECO:0000256" key="1">
    <source>
        <dbReference type="ARBA" id="ARBA00009865"/>
    </source>
</evidence>
<evidence type="ECO:0008006" key="7">
    <source>
        <dbReference type="Google" id="ProtNLM"/>
    </source>
</evidence>
<gene>
    <name evidence="5" type="ORF">ABIE21_002811</name>
</gene>
<dbReference type="EMBL" id="JBEPSJ010000003">
    <property type="protein sequence ID" value="MET4583292.1"/>
    <property type="molecule type" value="Genomic_DNA"/>
</dbReference>
<keyword evidence="3 4" id="KW-0326">Glycosidase</keyword>
<keyword evidence="6" id="KW-1185">Reference proteome</keyword>
<organism evidence="5 6">
    <name type="scientific">Conyzicola nivalis</name>
    <dbReference type="NCBI Taxonomy" id="1477021"/>
    <lineage>
        <taxon>Bacteria</taxon>
        <taxon>Bacillati</taxon>
        <taxon>Actinomycetota</taxon>
        <taxon>Actinomycetes</taxon>
        <taxon>Micrococcales</taxon>
        <taxon>Microbacteriaceae</taxon>
        <taxon>Conyzicola</taxon>
    </lineage>
</organism>
<protein>
    <recommendedName>
        <fullName evidence="7">Glycosyl hydrolase</fullName>
    </recommendedName>
</protein>
<evidence type="ECO:0000313" key="6">
    <source>
        <dbReference type="Proteomes" id="UP001549257"/>
    </source>
</evidence>
<comment type="caution">
    <text evidence="5">The sequence shown here is derived from an EMBL/GenBank/DDBJ whole genome shotgun (WGS) entry which is preliminary data.</text>
</comment>
<name>A0ABV2QQF3_9MICO</name>
<dbReference type="Pfam" id="PF04616">
    <property type="entry name" value="Glyco_hydro_43"/>
    <property type="match status" value="1"/>
</dbReference>
<comment type="similarity">
    <text evidence="1 4">Belongs to the glycosyl hydrolase 43 family.</text>
</comment>
<evidence type="ECO:0000313" key="5">
    <source>
        <dbReference type="EMBL" id="MET4583292.1"/>
    </source>
</evidence>
<dbReference type="SUPFAM" id="SSF75005">
    <property type="entry name" value="Arabinanase/levansucrase/invertase"/>
    <property type="match status" value="1"/>
</dbReference>
<reference evidence="5 6" key="1">
    <citation type="submission" date="2024-06" db="EMBL/GenBank/DDBJ databases">
        <title>Sorghum-associated microbial communities from plants grown in Nebraska, USA.</title>
        <authorList>
            <person name="Schachtman D."/>
        </authorList>
    </citation>
    <scope>NUCLEOTIDE SEQUENCE [LARGE SCALE GENOMIC DNA]</scope>
    <source>
        <strain evidence="5 6">2857</strain>
    </source>
</reference>
<dbReference type="Gene3D" id="2.115.10.20">
    <property type="entry name" value="Glycosyl hydrolase domain, family 43"/>
    <property type="match status" value="1"/>
</dbReference>
<evidence type="ECO:0000256" key="3">
    <source>
        <dbReference type="ARBA" id="ARBA00023295"/>
    </source>
</evidence>
<dbReference type="RefSeq" id="WP_354025452.1">
    <property type="nucleotide sequence ID" value="NZ_JBEPSJ010000003.1"/>
</dbReference>
<keyword evidence="2 4" id="KW-0378">Hydrolase</keyword>
<dbReference type="InterPro" id="IPR006710">
    <property type="entry name" value="Glyco_hydro_43"/>
</dbReference>
<accession>A0ABV2QQF3</accession>
<proteinExistence type="inferred from homology"/>
<evidence type="ECO:0000256" key="2">
    <source>
        <dbReference type="ARBA" id="ARBA00022801"/>
    </source>
</evidence>
<dbReference type="Proteomes" id="UP001549257">
    <property type="component" value="Unassembled WGS sequence"/>
</dbReference>
<sequence length="310" mass="34357">MSAPIYADALWQGASDPTVIRRDGTTEWWMFYTQRRALLEGAGVEWVHGSRIGVAVSTDGGASWQYRGVVDFGDGDGNTHWAPEVVRLDGTYHLYLTWIAGAPSEWAGHERHIVHFESDDLESWTRVGRVDVGSDFAIDAAVARTPDGRVRLWFKDEAEESTTWSAVSANGRSFVREGLAVGGQPHEGPNVFELGGAWWLIVDEWRGQAVYRGDDGVHWTRQPGLLLAEPGEHPLDRQVGRHADVVVTGADTALIFYFTHPEWDGVELADATPLAARRTRIHAAQLSVDGGRLVARRDFAPPRQQLLPMD</sequence>